<evidence type="ECO:0000256" key="1">
    <source>
        <dbReference type="NCBIfam" id="TIGR03162"/>
    </source>
</evidence>
<dbReference type="GO" id="GO:0009236">
    <property type="term" value="P:cobalamin biosynthetic process"/>
    <property type="evidence" value="ECO:0007669"/>
    <property type="project" value="UniProtKB-UniRule"/>
</dbReference>
<accession>A0A0E3BB87</accession>
<dbReference type="Pfam" id="PF00300">
    <property type="entry name" value="His_Phos_1"/>
    <property type="match status" value="1"/>
</dbReference>
<dbReference type="AlphaFoldDB" id="A0A0E3BB87"/>
<evidence type="ECO:0000313" key="2">
    <source>
        <dbReference type="EMBL" id="ALO27948.1"/>
    </source>
</evidence>
<name>A0A0E3BB87_LEPBO</name>
<evidence type="ECO:0000313" key="3">
    <source>
        <dbReference type="Proteomes" id="UP000058857"/>
    </source>
</evidence>
<dbReference type="InterPro" id="IPR017578">
    <property type="entry name" value="Ribazole_CobC"/>
</dbReference>
<dbReference type="CDD" id="cd07067">
    <property type="entry name" value="HP_PGM_like"/>
    <property type="match status" value="1"/>
</dbReference>
<proteinExistence type="predicted"/>
<dbReference type="GO" id="GO:0005737">
    <property type="term" value="C:cytoplasm"/>
    <property type="evidence" value="ECO:0007669"/>
    <property type="project" value="TreeGrafter"/>
</dbReference>
<dbReference type="PATRIC" id="fig|280505.15.peg.3684"/>
<dbReference type="SUPFAM" id="SSF53254">
    <property type="entry name" value="Phosphoglycerate mutase-like"/>
    <property type="match status" value="1"/>
</dbReference>
<dbReference type="Gene3D" id="3.40.50.1240">
    <property type="entry name" value="Phosphoglycerate mutase-like"/>
    <property type="match status" value="1"/>
</dbReference>
<dbReference type="InterPro" id="IPR013078">
    <property type="entry name" value="His_Pase_superF_clade-1"/>
</dbReference>
<dbReference type="InterPro" id="IPR050275">
    <property type="entry name" value="PGM_Phosphatase"/>
</dbReference>
<dbReference type="GO" id="GO:0043755">
    <property type="term" value="F:alpha-ribazole phosphatase activity"/>
    <property type="evidence" value="ECO:0007669"/>
    <property type="project" value="UniProtKB-UniRule"/>
</dbReference>
<reference evidence="2 3" key="1">
    <citation type="journal article" date="2015" name="PLoS Negl. Trop. Dis.">
        <title>Distribution of Plasmids in Distinct Leptospira Pathogenic Species.</title>
        <authorList>
            <person name="Wang Y."/>
            <person name="Zhuang X."/>
            <person name="Zhong Y."/>
            <person name="Zhang C."/>
            <person name="Zhang Y."/>
            <person name="Zeng L."/>
            <person name="Zhu Y."/>
            <person name="He P."/>
            <person name="Dong K."/>
            <person name="Pal U."/>
            <person name="Guo X."/>
            <person name="Qin J."/>
        </authorList>
    </citation>
    <scope>NUCLEOTIDE SEQUENCE [LARGE SCALE GENOMIC DNA]</scope>
    <source>
        <strain evidence="2 3">56604</strain>
    </source>
</reference>
<organism evidence="2">
    <name type="scientific">Leptospira borgpetersenii serovar Ballum</name>
    <dbReference type="NCBI Taxonomy" id="280505"/>
    <lineage>
        <taxon>Bacteria</taxon>
        <taxon>Pseudomonadati</taxon>
        <taxon>Spirochaetota</taxon>
        <taxon>Spirochaetia</taxon>
        <taxon>Leptospirales</taxon>
        <taxon>Leptospiraceae</taxon>
        <taxon>Leptospira</taxon>
    </lineage>
</organism>
<protein>
    <recommendedName>
        <fullName evidence="1">Alpha-ribazole phosphatase</fullName>
        <ecNumber evidence="1">3.1.3.73</ecNumber>
    </recommendedName>
</protein>
<dbReference type="RefSeq" id="WP_002734902.1">
    <property type="nucleotide sequence ID" value="NZ_CP012029.1"/>
</dbReference>
<gene>
    <name evidence="2" type="ORF">LBBP_03782</name>
</gene>
<dbReference type="InterPro" id="IPR029033">
    <property type="entry name" value="His_PPase_superfam"/>
</dbReference>
<dbReference type="SMART" id="SM00855">
    <property type="entry name" value="PGAM"/>
    <property type="match status" value="1"/>
</dbReference>
<dbReference type="GeneID" id="61175260"/>
<sequence>MELYLIRHTTPDVPQGTCYGRTNVSLAADFEYEFRSILGKLDVAFDRLYSSPSFRCKHLAEFLRQKKSTELEYSNLLTELDFGEWEGKLWSEIPEKESDFWTKDFVNVRTPGGENYSELYERVEKFLEEVLNSFSNEKIGIITHAGVIRAVLCKLLEIPLERGFFFDLKYGSLNKIFVEKKGKQFLSRLIFWNV</sequence>
<dbReference type="NCBIfam" id="TIGR03162">
    <property type="entry name" value="ribazole_cobC"/>
    <property type="match status" value="1"/>
</dbReference>
<dbReference type="PANTHER" id="PTHR48100:SF59">
    <property type="entry name" value="ADENOSYLCOBALAMIN_ALPHA-RIBAZOLE PHOSPHATASE"/>
    <property type="match status" value="1"/>
</dbReference>
<dbReference type="EMBL" id="CP012029">
    <property type="protein sequence ID" value="ALO27948.1"/>
    <property type="molecule type" value="Genomic_DNA"/>
</dbReference>
<dbReference type="Proteomes" id="UP000058857">
    <property type="component" value="Chromosome 1"/>
</dbReference>
<dbReference type="EC" id="3.1.3.73" evidence="1"/>
<dbReference type="PANTHER" id="PTHR48100">
    <property type="entry name" value="BROAD-SPECIFICITY PHOSPHATASE YOR283W-RELATED"/>
    <property type="match status" value="1"/>
</dbReference>